<dbReference type="PROSITE" id="PS00180">
    <property type="entry name" value="GLNA_1"/>
    <property type="match status" value="1"/>
</dbReference>
<dbReference type="OrthoDB" id="5150166at2759"/>
<dbReference type="Gene3D" id="3.10.20.70">
    <property type="entry name" value="Glutamine synthetase, N-terminal domain"/>
    <property type="match status" value="1"/>
</dbReference>
<comment type="caution">
    <text evidence="14">The sequence shown here is derived from an EMBL/GenBank/DDBJ whole genome shotgun (WGS) entry which is preliminary data.</text>
</comment>
<organism evidence="14 15">
    <name type="scientific">Tricholomella constricta</name>
    <dbReference type="NCBI Taxonomy" id="117010"/>
    <lineage>
        <taxon>Eukaryota</taxon>
        <taxon>Fungi</taxon>
        <taxon>Dikarya</taxon>
        <taxon>Basidiomycota</taxon>
        <taxon>Agaricomycotina</taxon>
        <taxon>Agaricomycetes</taxon>
        <taxon>Agaricomycetidae</taxon>
        <taxon>Agaricales</taxon>
        <taxon>Tricholomatineae</taxon>
        <taxon>Lyophyllaceae</taxon>
        <taxon>Tricholomella</taxon>
    </lineage>
</organism>
<dbReference type="InterPro" id="IPR027303">
    <property type="entry name" value="Gln_synth_gly_rich_site"/>
</dbReference>
<dbReference type="EC" id="6.3.1.2" evidence="3 11"/>
<proteinExistence type="inferred from homology"/>
<accession>A0A8H5HRY0</accession>
<dbReference type="InterPro" id="IPR016624">
    <property type="entry name" value="UCP014753"/>
</dbReference>
<dbReference type="SUPFAM" id="SSF54368">
    <property type="entry name" value="Glutamine synthetase, N-terminal domain"/>
    <property type="match status" value="1"/>
</dbReference>
<sequence>MYDVWIDGDSGLRSKTTTVSKKVTDIGQLRVWDFDGSSTNQAPGNDSDVYLRPAAIFKDPFRGGDNILVLAETYNNDGTPNRTNYRHHAKKVMDQAKDEEPWFGLEQEYTLFDADGTPYGWPKGGFPAPQGPYYCGTGTGRVFARDLIEAHYRACLYAGVNISGINAEVMPSQWEFQVGPCEGISMGDHLWMARYLLVRIAEQWGVKVSFHPKPLQGEWNGAGCHTNYSTKAMREPGGMKHIETAIEKLSKRHDEHIAVYGEDNDMRLTGRHETGHITAFSSGVANRGASIRVPRHVAAQGYGYLEDRRPASNIGWEDDRACNRLRASRVVDRDILIISQEIHWTFATCVCRNYKGGGGSGPVTSTAMNDFVDRTPFSPNPLETKNDLAKFLQEILDPLAKHTSPGGARIHLGHTGTHYDDIAAQLEGFSRPIWGLASLLAGGGDYQGTKRWVDGFANGSDPKSDEFWGNMRDKDQRMVECSAIGFAIAVAKEKLWDPLSPEAKANFEAWLGGMNDKEMPNTNWLWFRVFANLGLSKAGSSRFDAKRMKADLDHLDTFYIGGGWSRDGPEGVVQLDYYSSSFAIQFAQLAYSKLAQNDDPTRCEEYRNRARAFALDFVHYFDTEGRAIPFGRSMTYRFAMSSFWGALAFADVELPAPLTWGVVKGLQLRNIRFWAKQAGAYNPDGTLTIGFCYPNHNITENYNSPGSPYWCCKSFVALALPETHSFWAAKEEPYPHELLETTKALSYPLHIISNLGGHTFLLSSGQQCSYPVKQSAAKYGKLAYSSAFGYSVPVGNGTLEELGGDNTLALSDDGGETWKCRRATKDARLDGDKWLHSMWYPWIDVEVETWLVPPQKETPLWHVRVHRIKTGRGLTSAEGGFAIYGQGKDGRALEPSIGEEFGTYEKGGEGRAASEAGVSGIVDIGSGERKGRALRTDANTNLMVPRAVLPTLVNDHAGSDKSVWLVTAVFALPRSEFRKGAKAGWIAQWNERPRVPKEIAAQMLRMYTGRQ</sequence>
<evidence type="ECO:0000256" key="5">
    <source>
        <dbReference type="ARBA" id="ARBA00022598"/>
    </source>
</evidence>
<dbReference type="PROSITE" id="PS51987">
    <property type="entry name" value="GS_CATALYTIC"/>
    <property type="match status" value="1"/>
</dbReference>
<dbReference type="InterPro" id="IPR008146">
    <property type="entry name" value="Gln_synth_cat_dom"/>
</dbReference>
<name>A0A8H5HRY0_9AGAR</name>
<dbReference type="InterPro" id="IPR049237">
    <property type="entry name" value="DUF2264_C"/>
</dbReference>
<evidence type="ECO:0000259" key="12">
    <source>
        <dbReference type="PROSITE" id="PS51986"/>
    </source>
</evidence>
<dbReference type="PROSITE" id="PS51986">
    <property type="entry name" value="GS_BETA_GRASP"/>
    <property type="match status" value="1"/>
</dbReference>
<dbReference type="EMBL" id="JAACJP010000001">
    <property type="protein sequence ID" value="KAF5388125.1"/>
    <property type="molecule type" value="Genomic_DNA"/>
</dbReference>
<evidence type="ECO:0000256" key="6">
    <source>
        <dbReference type="ARBA" id="ARBA00022741"/>
    </source>
</evidence>
<dbReference type="Gene3D" id="3.30.590.10">
    <property type="entry name" value="Glutamine synthetase/guanido kinase, catalytic domain"/>
    <property type="match status" value="1"/>
</dbReference>
<keyword evidence="6 11" id="KW-0547">Nucleotide-binding</keyword>
<evidence type="ECO:0000256" key="11">
    <source>
        <dbReference type="RuleBase" id="RU004356"/>
    </source>
</evidence>
<dbReference type="SMART" id="SM01230">
    <property type="entry name" value="Gln-synt_C"/>
    <property type="match status" value="1"/>
</dbReference>
<evidence type="ECO:0000256" key="4">
    <source>
        <dbReference type="ARBA" id="ARBA00021364"/>
    </source>
</evidence>
<evidence type="ECO:0000256" key="7">
    <source>
        <dbReference type="ARBA" id="ARBA00022840"/>
    </source>
</evidence>
<dbReference type="InterPro" id="IPR049349">
    <property type="entry name" value="DUF2264_N"/>
</dbReference>
<dbReference type="InterPro" id="IPR008147">
    <property type="entry name" value="Gln_synt_N"/>
</dbReference>
<evidence type="ECO:0000256" key="8">
    <source>
        <dbReference type="ARBA" id="ARBA00049436"/>
    </source>
</evidence>
<dbReference type="InterPro" id="IPR036651">
    <property type="entry name" value="Gln_synt_N_sf"/>
</dbReference>
<evidence type="ECO:0000259" key="13">
    <source>
        <dbReference type="PROSITE" id="PS51987"/>
    </source>
</evidence>
<dbReference type="PROSITE" id="PS00181">
    <property type="entry name" value="GLNA_ATP"/>
    <property type="match status" value="1"/>
</dbReference>
<evidence type="ECO:0000256" key="2">
    <source>
        <dbReference type="ARBA" id="ARBA00011823"/>
    </source>
</evidence>
<protein>
    <recommendedName>
        <fullName evidence="4 11">Glutamine synthetase</fullName>
        <ecNumber evidence="3 11">6.3.1.2</ecNumber>
    </recommendedName>
</protein>
<reference evidence="14 15" key="1">
    <citation type="journal article" date="2020" name="ISME J.">
        <title>Uncovering the hidden diversity of litter-decomposition mechanisms in mushroom-forming fungi.</title>
        <authorList>
            <person name="Floudas D."/>
            <person name="Bentzer J."/>
            <person name="Ahren D."/>
            <person name="Johansson T."/>
            <person name="Persson P."/>
            <person name="Tunlid A."/>
        </authorList>
    </citation>
    <scope>NUCLEOTIDE SEQUENCE [LARGE SCALE GENOMIC DNA]</scope>
    <source>
        <strain evidence="14 15">CBS 661.87</strain>
    </source>
</reference>
<dbReference type="Pfam" id="PF10022">
    <property type="entry name" value="DUF2264"/>
    <property type="match status" value="1"/>
</dbReference>
<keyword evidence="15" id="KW-1185">Reference proteome</keyword>
<dbReference type="PANTHER" id="PTHR35339:SF4">
    <property type="entry name" value="LINALOOL DEHYDRATASE_ISOMERASE DOMAIN-CONTAINING PROTEIN"/>
    <property type="match status" value="1"/>
</dbReference>
<dbReference type="SUPFAM" id="SSF55931">
    <property type="entry name" value="Glutamine synthetase/guanido kinase"/>
    <property type="match status" value="1"/>
</dbReference>
<evidence type="ECO:0000313" key="14">
    <source>
        <dbReference type="EMBL" id="KAF5388125.1"/>
    </source>
</evidence>
<dbReference type="InterPro" id="IPR014746">
    <property type="entry name" value="Gln_synth/guanido_kin_cat_dom"/>
</dbReference>
<dbReference type="GO" id="GO:0006542">
    <property type="term" value="P:glutamine biosynthetic process"/>
    <property type="evidence" value="ECO:0007669"/>
    <property type="project" value="InterPro"/>
</dbReference>
<dbReference type="GO" id="GO:0005524">
    <property type="term" value="F:ATP binding"/>
    <property type="evidence" value="ECO:0007669"/>
    <property type="project" value="UniProtKB-KW"/>
</dbReference>
<evidence type="ECO:0000256" key="1">
    <source>
        <dbReference type="ARBA" id="ARBA00009897"/>
    </source>
</evidence>
<dbReference type="InterPro" id="IPR027302">
    <property type="entry name" value="Gln_synth_N_conserv_site"/>
</dbReference>
<feature type="domain" description="GS beta-grasp" evidence="12">
    <location>
        <begin position="1"/>
        <end position="78"/>
    </location>
</feature>
<keyword evidence="7 11" id="KW-0067">ATP-binding</keyword>
<dbReference type="FunFam" id="3.30.590.10:FF:000004">
    <property type="entry name" value="Glutamine synthetase"/>
    <property type="match status" value="1"/>
</dbReference>
<evidence type="ECO:0000256" key="10">
    <source>
        <dbReference type="RuleBase" id="RU000384"/>
    </source>
</evidence>
<keyword evidence="5 11" id="KW-0436">Ligase</keyword>
<comment type="subunit">
    <text evidence="2">Homooctamer.</text>
</comment>
<dbReference type="Pfam" id="PF00120">
    <property type="entry name" value="Gln-synt_C"/>
    <property type="match status" value="1"/>
</dbReference>
<dbReference type="Proteomes" id="UP000565441">
    <property type="component" value="Unassembled WGS sequence"/>
</dbReference>
<feature type="domain" description="GS catalytic" evidence="13">
    <location>
        <begin position="85"/>
        <end position="313"/>
    </location>
</feature>
<comment type="catalytic activity">
    <reaction evidence="8 11">
        <text>L-glutamate + NH4(+) + ATP = L-glutamine + ADP + phosphate + H(+)</text>
        <dbReference type="Rhea" id="RHEA:16169"/>
        <dbReference type="ChEBI" id="CHEBI:15378"/>
        <dbReference type="ChEBI" id="CHEBI:28938"/>
        <dbReference type="ChEBI" id="CHEBI:29985"/>
        <dbReference type="ChEBI" id="CHEBI:30616"/>
        <dbReference type="ChEBI" id="CHEBI:43474"/>
        <dbReference type="ChEBI" id="CHEBI:58359"/>
        <dbReference type="ChEBI" id="CHEBI:456216"/>
        <dbReference type="EC" id="6.3.1.2"/>
    </reaction>
</comment>
<evidence type="ECO:0000256" key="9">
    <source>
        <dbReference type="PROSITE-ProRule" id="PRU01330"/>
    </source>
</evidence>
<evidence type="ECO:0000256" key="3">
    <source>
        <dbReference type="ARBA" id="ARBA00012937"/>
    </source>
</evidence>
<dbReference type="GO" id="GO:0004356">
    <property type="term" value="F:glutamine synthetase activity"/>
    <property type="evidence" value="ECO:0007669"/>
    <property type="project" value="UniProtKB-EC"/>
</dbReference>
<evidence type="ECO:0000313" key="15">
    <source>
        <dbReference type="Proteomes" id="UP000565441"/>
    </source>
</evidence>
<gene>
    <name evidence="14" type="ORF">D9615_000484</name>
</gene>
<dbReference type="PANTHER" id="PTHR35339">
    <property type="entry name" value="LINALOOL DEHYDRATASE_ISOMERASE DOMAIN-CONTAINING PROTEIN"/>
    <property type="match status" value="1"/>
</dbReference>
<comment type="similarity">
    <text evidence="1 9 10">Belongs to the glutamine synthetase family.</text>
</comment>
<dbReference type="Pfam" id="PF20938">
    <property type="entry name" value="DUF2264_C"/>
    <property type="match status" value="1"/>
</dbReference>
<dbReference type="AlphaFoldDB" id="A0A8H5HRY0"/>